<dbReference type="PANTHER" id="PTHR11986:SF79">
    <property type="entry name" value="ACETYLORNITHINE AMINOTRANSFERASE, MITOCHONDRIAL"/>
    <property type="match status" value="1"/>
</dbReference>
<protein>
    <submittedName>
        <fullName evidence="8">Unannotated protein</fullName>
    </submittedName>
</protein>
<evidence type="ECO:0000256" key="6">
    <source>
        <dbReference type="ARBA" id="ARBA00022898"/>
    </source>
</evidence>
<organism evidence="8">
    <name type="scientific">freshwater metagenome</name>
    <dbReference type="NCBI Taxonomy" id="449393"/>
    <lineage>
        <taxon>unclassified sequences</taxon>
        <taxon>metagenomes</taxon>
        <taxon>ecological metagenomes</taxon>
    </lineage>
</organism>
<dbReference type="SUPFAM" id="SSF53383">
    <property type="entry name" value="PLP-dependent transferases"/>
    <property type="match status" value="1"/>
</dbReference>
<dbReference type="InterPro" id="IPR015421">
    <property type="entry name" value="PyrdxlP-dep_Trfase_major"/>
</dbReference>
<keyword evidence="4" id="KW-0028">Amino-acid biosynthesis</keyword>
<sequence length="395" mass="41627">MAGHGFDTQGMAHCPFMPVFGAPSVMFVRGLGTELWDSGGKRYLDFLCGIAVTSLGHSNPAVARAIADQASTLLHVSNFFSNPVATETAVMLNELFHGATGQWGQTFFCNSGAEANEAAIKLARKFGGRGRHVVVSAFGSFHGRTLASLAATGQPAKHEPFQPMPEGFRHVAWGDLDELRAAIDPAVSAVLIEPIQGEGGVNPATVEYFRGIRELCDERGLLMIVDEVQTGFARTGKWFGFEHFGVVPDVVTLAKAMGNGMPVGACWARREVAAVFQPGDHGSTYSGTAIATAAVRAVISEMRAMDAPAVAVAKGARLRAALEAIPAVKEVRGLGLLLAVELGEGADAKAVYTTLLQRGLVTNAVTGTALRLAPPLTVSDAEIDEAVSMIREVLE</sequence>
<evidence type="ECO:0000256" key="1">
    <source>
        <dbReference type="ARBA" id="ARBA00001933"/>
    </source>
</evidence>
<gene>
    <name evidence="8" type="ORF">UFOPK2806_02122</name>
    <name evidence="9" type="ORF">UFOPK4306_02219</name>
</gene>
<dbReference type="PANTHER" id="PTHR11986">
    <property type="entry name" value="AMINOTRANSFERASE CLASS III"/>
    <property type="match status" value="1"/>
</dbReference>
<dbReference type="PROSITE" id="PS00600">
    <property type="entry name" value="AA_TRANSFER_CLASS_3"/>
    <property type="match status" value="1"/>
</dbReference>
<name>A0A6J6V2B7_9ZZZZ</name>
<keyword evidence="3" id="KW-0032">Aminotransferase</keyword>
<dbReference type="InterPro" id="IPR050103">
    <property type="entry name" value="Class-III_PLP-dep_AT"/>
</dbReference>
<keyword evidence="6" id="KW-0663">Pyridoxal phosphate</keyword>
<dbReference type="InterPro" id="IPR049704">
    <property type="entry name" value="Aminotrans_3_PPA_site"/>
</dbReference>
<comment type="cofactor">
    <cofactor evidence="1">
        <name>pyridoxal 5'-phosphate</name>
        <dbReference type="ChEBI" id="CHEBI:597326"/>
    </cofactor>
</comment>
<evidence type="ECO:0000256" key="3">
    <source>
        <dbReference type="ARBA" id="ARBA00022576"/>
    </source>
</evidence>
<dbReference type="NCBIfam" id="TIGR00707">
    <property type="entry name" value="argD"/>
    <property type="match status" value="1"/>
</dbReference>
<dbReference type="GO" id="GO:0042802">
    <property type="term" value="F:identical protein binding"/>
    <property type="evidence" value="ECO:0007669"/>
    <property type="project" value="TreeGrafter"/>
</dbReference>
<proteinExistence type="predicted"/>
<dbReference type="FunFam" id="3.40.640.10:FF:000004">
    <property type="entry name" value="Acetylornithine aminotransferase"/>
    <property type="match status" value="1"/>
</dbReference>
<dbReference type="GO" id="GO:0030170">
    <property type="term" value="F:pyridoxal phosphate binding"/>
    <property type="evidence" value="ECO:0007669"/>
    <property type="project" value="InterPro"/>
</dbReference>
<dbReference type="EMBL" id="CAFBQP010000118">
    <property type="protein sequence ID" value="CAB5067906.1"/>
    <property type="molecule type" value="Genomic_DNA"/>
</dbReference>
<dbReference type="InterPro" id="IPR015422">
    <property type="entry name" value="PyrdxlP-dep_Trfase_small"/>
</dbReference>
<evidence type="ECO:0000256" key="7">
    <source>
        <dbReference type="ARBA" id="ARBA00029440"/>
    </source>
</evidence>
<accession>A0A6J6V2B7</accession>
<evidence type="ECO:0000256" key="4">
    <source>
        <dbReference type="ARBA" id="ARBA00022605"/>
    </source>
</evidence>
<comment type="subcellular location">
    <subcellularLocation>
        <location evidence="2">Mitochondrion</location>
    </subcellularLocation>
</comment>
<evidence type="ECO:0000313" key="8">
    <source>
        <dbReference type="EMBL" id="CAB4766290.1"/>
    </source>
</evidence>
<dbReference type="InterPro" id="IPR015424">
    <property type="entry name" value="PyrdxlP-dep_Trfase"/>
</dbReference>
<reference evidence="8" key="1">
    <citation type="submission" date="2020-05" db="EMBL/GenBank/DDBJ databases">
        <authorList>
            <person name="Chiriac C."/>
            <person name="Salcher M."/>
            <person name="Ghai R."/>
            <person name="Kavagutti S V."/>
        </authorList>
    </citation>
    <scope>NUCLEOTIDE SEQUENCE</scope>
</reference>
<dbReference type="InterPro" id="IPR004636">
    <property type="entry name" value="AcOrn/SuccOrn_fam"/>
</dbReference>
<keyword evidence="5" id="KW-0808">Transferase</keyword>
<dbReference type="GO" id="GO:0008483">
    <property type="term" value="F:transaminase activity"/>
    <property type="evidence" value="ECO:0007669"/>
    <property type="project" value="UniProtKB-KW"/>
</dbReference>
<dbReference type="CDD" id="cd00610">
    <property type="entry name" value="OAT_like"/>
    <property type="match status" value="1"/>
</dbReference>
<dbReference type="GO" id="GO:0006526">
    <property type="term" value="P:L-arginine biosynthetic process"/>
    <property type="evidence" value="ECO:0007669"/>
    <property type="project" value="UniProtKB-ARBA"/>
</dbReference>
<dbReference type="AlphaFoldDB" id="A0A6J6V2B7"/>
<evidence type="ECO:0000256" key="2">
    <source>
        <dbReference type="ARBA" id="ARBA00004173"/>
    </source>
</evidence>
<dbReference type="Gene3D" id="3.90.1150.10">
    <property type="entry name" value="Aspartate Aminotransferase, domain 1"/>
    <property type="match status" value="1"/>
</dbReference>
<dbReference type="NCBIfam" id="NF002325">
    <property type="entry name" value="PRK01278.1"/>
    <property type="match status" value="1"/>
</dbReference>
<dbReference type="Pfam" id="PF00202">
    <property type="entry name" value="Aminotran_3"/>
    <property type="match status" value="1"/>
</dbReference>
<dbReference type="EMBL" id="CAEZYY010000039">
    <property type="protein sequence ID" value="CAB4766290.1"/>
    <property type="molecule type" value="Genomic_DNA"/>
</dbReference>
<evidence type="ECO:0000256" key="5">
    <source>
        <dbReference type="ARBA" id="ARBA00022679"/>
    </source>
</evidence>
<dbReference type="PIRSF" id="PIRSF000521">
    <property type="entry name" value="Transaminase_4ab_Lys_Orn"/>
    <property type="match status" value="1"/>
</dbReference>
<dbReference type="Gene3D" id="3.40.640.10">
    <property type="entry name" value="Type I PLP-dependent aspartate aminotransferase-like (Major domain)"/>
    <property type="match status" value="1"/>
</dbReference>
<evidence type="ECO:0000313" key="9">
    <source>
        <dbReference type="EMBL" id="CAB5067906.1"/>
    </source>
</evidence>
<dbReference type="GO" id="GO:0005739">
    <property type="term" value="C:mitochondrion"/>
    <property type="evidence" value="ECO:0007669"/>
    <property type="project" value="UniProtKB-SubCell"/>
</dbReference>
<dbReference type="InterPro" id="IPR005814">
    <property type="entry name" value="Aminotrans_3"/>
</dbReference>
<comment type="pathway">
    <text evidence="7">Amino-acid biosynthesis.</text>
</comment>